<evidence type="ECO:0000256" key="2">
    <source>
        <dbReference type="SAM" id="MobiDB-lite"/>
    </source>
</evidence>
<evidence type="ECO:0000259" key="3">
    <source>
        <dbReference type="SMART" id="SM00507"/>
    </source>
</evidence>
<dbReference type="EMBL" id="QLTT01000005">
    <property type="protein sequence ID" value="RAS64988.1"/>
    <property type="molecule type" value="Genomic_DNA"/>
</dbReference>
<dbReference type="RefSeq" id="WP_112228571.1">
    <property type="nucleotide sequence ID" value="NZ_QLTT01000005.1"/>
</dbReference>
<evidence type="ECO:0000313" key="5">
    <source>
        <dbReference type="Proteomes" id="UP000248714"/>
    </source>
</evidence>
<evidence type="ECO:0000256" key="1">
    <source>
        <dbReference type="ARBA" id="ARBA00023450"/>
    </source>
</evidence>
<dbReference type="SMART" id="SM00507">
    <property type="entry name" value="HNHc"/>
    <property type="match status" value="1"/>
</dbReference>
<dbReference type="InterPro" id="IPR003870">
    <property type="entry name" value="DUF222"/>
</dbReference>
<dbReference type="InterPro" id="IPR002711">
    <property type="entry name" value="HNH"/>
</dbReference>
<dbReference type="Pfam" id="PF02720">
    <property type="entry name" value="DUF222"/>
    <property type="match status" value="1"/>
</dbReference>
<feature type="region of interest" description="Disordered" evidence="2">
    <location>
        <begin position="378"/>
        <end position="414"/>
    </location>
</feature>
<dbReference type="InterPro" id="IPR003615">
    <property type="entry name" value="HNH_nuc"/>
</dbReference>
<gene>
    <name evidence="4" type="ORF">C8D87_105483</name>
</gene>
<protein>
    <submittedName>
        <fullName evidence="4">HNH endonuclease</fullName>
    </submittedName>
</protein>
<reference evidence="4 5" key="1">
    <citation type="submission" date="2018-06" db="EMBL/GenBank/DDBJ databases">
        <title>Genomic Encyclopedia of Type Strains, Phase IV (KMG-IV): sequencing the most valuable type-strain genomes for metagenomic binning, comparative biology and taxonomic classification.</title>
        <authorList>
            <person name="Goeker M."/>
        </authorList>
    </citation>
    <scope>NUCLEOTIDE SEQUENCE [LARGE SCALE GENOMIC DNA]</scope>
    <source>
        <strain evidence="4 5">DSM 45479</strain>
    </source>
</reference>
<feature type="domain" description="HNH nuclease" evidence="3">
    <location>
        <begin position="302"/>
        <end position="354"/>
    </location>
</feature>
<dbReference type="Proteomes" id="UP000248714">
    <property type="component" value="Unassembled WGS sequence"/>
</dbReference>
<keyword evidence="4" id="KW-0255">Endonuclease</keyword>
<sequence>MPALGLASPLELLDELKRKVRALQQLQFQVLEIIGALQQQGAAETLGYKDLVEVFKHTLRWDPKVTRRKLKQAAALCPTMTPTGSLVEPVLPGIAAAMAEGALSEDHVDVLAEAMAELPAVAEEHLVRYALEHEPRSAKAFGKQLAYHLDQDGPEPKDPEPVQPRNILRRRRQGGRYQLFADLDLETGAKLDALLDPLAKPAPEDLRYAPEREGDAFCEIVDLALRADQHRIHGGERVQLTVTVDYDKLRAAIGTARLDNGDHLPMNQVRKIACDSGVIPMLLGSRSQIHDVGRKTRALNSGLRRMLVARDQGCAFPGCTRPPSHCEAHHIHHWANGGPTNLNNLVLLCRRHHDLVHHSDWQIQMIGGLPVFRPPAFIDPQRRPRNNQLHRPHDVREPEPITPLGRVNRVPLHA</sequence>
<dbReference type="CDD" id="cd00085">
    <property type="entry name" value="HNHc"/>
    <property type="match status" value="1"/>
</dbReference>
<dbReference type="GO" id="GO:0004519">
    <property type="term" value="F:endonuclease activity"/>
    <property type="evidence" value="ECO:0007669"/>
    <property type="project" value="UniProtKB-KW"/>
</dbReference>
<keyword evidence="4" id="KW-0540">Nuclease</keyword>
<organism evidence="4 5">
    <name type="scientific">Lentzea atacamensis</name>
    <dbReference type="NCBI Taxonomy" id="531938"/>
    <lineage>
        <taxon>Bacteria</taxon>
        <taxon>Bacillati</taxon>
        <taxon>Actinomycetota</taxon>
        <taxon>Actinomycetes</taxon>
        <taxon>Pseudonocardiales</taxon>
        <taxon>Pseudonocardiaceae</taxon>
        <taxon>Lentzea</taxon>
    </lineage>
</organism>
<keyword evidence="4" id="KW-0378">Hydrolase</keyword>
<accession>A0ABX9E6I7</accession>
<name>A0ABX9E6I7_9PSEU</name>
<comment type="similarity">
    <text evidence="1">Belongs to the Rv1128c/1148c/1588c/1702c/1945/3466 family.</text>
</comment>
<comment type="caution">
    <text evidence="4">The sequence shown here is derived from an EMBL/GenBank/DDBJ whole genome shotgun (WGS) entry which is preliminary data.</text>
</comment>
<evidence type="ECO:0000313" key="4">
    <source>
        <dbReference type="EMBL" id="RAS64988.1"/>
    </source>
</evidence>
<keyword evidence="5" id="KW-1185">Reference proteome</keyword>
<dbReference type="Pfam" id="PF01844">
    <property type="entry name" value="HNH"/>
    <property type="match status" value="1"/>
</dbReference>
<proteinExistence type="inferred from homology"/>
<dbReference type="Gene3D" id="1.10.30.50">
    <property type="match status" value="1"/>
</dbReference>